<evidence type="ECO:0000256" key="5">
    <source>
        <dbReference type="SAM" id="Phobius"/>
    </source>
</evidence>
<feature type="domain" description="PDZ" evidence="6">
    <location>
        <begin position="335"/>
        <end position="410"/>
    </location>
</feature>
<dbReference type="InterPro" id="IPR001940">
    <property type="entry name" value="Peptidase_S1C"/>
</dbReference>
<proteinExistence type="inferred from homology"/>
<evidence type="ECO:0000256" key="2">
    <source>
        <dbReference type="ARBA" id="ARBA00022670"/>
    </source>
</evidence>
<keyword evidence="5" id="KW-1133">Transmembrane helix</keyword>
<protein>
    <submittedName>
        <fullName evidence="7">Trypsin-like serine protease</fullName>
    </submittedName>
</protein>
<dbReference type="OrthoDB" id="4217619at2759"/>
<feature type="transmembrane region" description="Helical" evidence="5">
    <location>
        <begin position="12"/>
        <end position="29"/>
    </location>
</feature>
<dbReference type="InParanoid" id="A0A1E7FC37"/>
<evidence type="ECO:0000256" key="3">
    <source>
        <dbReference type="ARBA" id="ARBA00022801"/>
    </source>
</evidence>
<comment type="similarity">
    <text evidence="1">Belongs to the peptidase S1C family.</text>
</comment>
<evidence type="ECO:0000313" key="8">
    <source>
        <dbReference type="Proteomes" id="UP000095751"/>
    </source>
</evidence>
<dbReference type="Pfam" id="PF13180">
    <property type="entry name" value="PDZ_2"/>
    <property type="match status" value="1"/>
</dbReference>
<evidence type="ECO:0000313" key="7">
    <source>
        <dbReference type="EMBL" id="OEU15721.1"/>
    </source>
</evidence>
<keyword evidence="3" id="KW-0378">Hydrolase</keyword>
<dbReference type="InterPro" id="IPR051201">
    <property type="entry name" value="Chloro_Bact_Ser_Proteases"/>
</dbReference>
<dbReference type="PANTHER" id="PTHR43343:SF3">
    <property type="entry name" value="PROTEASE DO-LIKE 8, CHLOROPLASTIC"/>
    <property type="match status" value="1"/>
</dbReference>
<dbReference type="Gene3D" id="2.30.42.10">
    <property type="match status" value="1"/>
</dbReference>
<dbReference type="FunCoup" id="A0A1E7FC37">
    <property type="interactions" value="31"/>
</dbReference>
<keyword evidence="5" id="KW-0812">Transmembrane</keyword>
<dbReference type="SUPFAM" id="SSF50494">
    <property type="entry name" value="Trypsin-like serine proteases"/>
    <property type="match status" value="1"/>
</dbReference>
<sequence>MGFFVATSVNFFYIYLSAIILVLLLHSVVPFSSVPYRHVAVDRVHSLFALTVSVGELEKDLTPSERSITGVVRQCGPSVAFITSVSPAPVNTRRRGQSRRRQRQQQDNDSSTDLPRGNSLGSGSGFVVAPGYICTNYHVIERAYTTQKNAEIAEHTFDELAGNLTGGFITHDILNITKSVIKNKLPDYISFGASSDLLVGQSVVAIGNPFGLQSTVTAGVVSAVNRDFRAGTARTPANTPIRNVIQTDAAINPGNSGGPLLNLKGEVVGINTAIISTSGSFSGIGFAVPADQLKPIVTRIIREDRIQNGLRPNQGWLGISVIRQNININSVNHSNSTLPLAKSKNWVAKVERSSPAYDAGIRSLDISLNGVVTYGDAIVAVGGNEVTNFDELQMQLEKCVAGEKVAVTVQDAEGERRVVYVTLAQKPETKE</sequence>
<dbReference type="InterPro" id="IPR009003">
    <property type="entry name" value="Peptidase_S1_PA"/>
</dbReference>
<dbReference type="EMBL" id="KV784359">
    <property type="protein sequence ID" value="OEU15721.1"/>
    <property type="molecule type" value="Genomic_DNA"/>
</dbReference>
<evidence type="ECO:0000256" key="1">
    <source>
        <dbReference type="ARBA" id="ARBA00010541"/>
    </source>
</evidence>
<dbReference type="KEGG" id="fcy:FRACYDRAFT_209155"/>
<keyword evidence="5" id="KW-0472">Membrane</keyword>
<evidence type="ECO:0000259" key="6">
    <source>
        <dbReference type="Pfam" id="PF13180"/>
    </source>
</evidence>
<dbReference type="PANTHER" id="PTHR43343">
    <property type="entry name" value="PEPTIDASE S12"/>
    <property type="match status" value="1"/>
</dbReference>
<dbReference type="InterPro" id="IPR001478">
    <property type="entry name" value="PDZ"/>
</dbReference>
<dbReference type="Pfam" id="PF13365">
    <property type="entry name" value="Trypsin_2"/>
    <property type="match status" value="1"/>
</dbReference>
<accession>A0A1E7FC37</accession>
<dbReference type="Proteomes" id="UP000095751">
    <property type="component" value="Unassembled WGS sequence"/>
</dbReference>
<keyword evidence="8" id="KW-1185">Reference proteome</keyword>
<dbReference type="GO" id="GO:0004252">
    <property type="term" value="F:serine-type endopeptidase activity"/>
    <property type="evidence" value="ECO:0007669"/>
    <property type="project" value="InterPro"/>
</dbReference>
<reference evidence="7 8" key="1">
    <citation type="submission" date="2016-09" db="EMBL/GenBank/DDBJ databases">
        <title>Extensive genetic diversity and differential bi-allelic expression allows diatom success in the polar Southern Ocean.</title>
        <authorList>
            <consortium name="DOE Joint Genome Institute"/>
            <person name="Mock T."/>
            <person name="Otillar R.P."/>
            <person name="Strauss J."/>
            <person name="Dupont C."/>
            <person name="Frickenhaus S."/>
            <person name="Maumus F."/>
            <person name="Mcmullan M."/>
            <person name="Sanges R."/>
            <person name="Schmutz J."/>
            <person name="Toseland A."/>
            <person name="Valas R."/>
            <person name="Veluchamy A."/>
            <person name="Ward B.J."/>
            <person name="Allen A."/>
            <person name="Barry K."/>
            <person name="Falciatore A."/>
            <person name="Ferrante M."/>
            <person name="Fortunato A.E."/>
            <person name="Gloeckner G."/>
            <person name="Gruber A."/>
            <person name="Hipkin R."/>
            <person name="Janech M."/>
            <person name="Kroth P."/>
            <person name="Leese F."/>
            <person name="Lindquist E."/>
            <person name="Lyon B.R."/>
            <person name="Martin J."/>
            <person name="Mayer C."/>
            <person name="Parker M."/>
            <person name="Quesneville H."/>
            <person name="Raymond J."/>
            <person name="Uhlig C."/>
            <person name="Valentin K.U."/>
            <person name="Worden A.Z."/>
            <person name="Armbrust E.V."/>
            <person name="Bowler C."/>
            <person name="Green B."/>
            <person name="Moulton V."/>
            <person name="Van Oosterhout C."/>
            <person name="Grigoriev I."/>
        </authorList>
    </citation>
    <scope>NUCLEOTIDE SEQUENCE [LARGE SCALE GENOMIC DNA]</scope>
    <source>
        <strain evidence="7 8">CCMP1102</strain>
    </source>
</reference>
<dbReference type="PRINTS" id="PR00834">
    <property type="entry name" value="PROTEASES2C"/>
</dbReference>
<feature type="compositionally biased region" description="Basic residues" evidence="4">
    <location>
        <begin position="92"/>
        <end position="103"/>
    </location>
</feature>
<organism evidence="7 8">
    <name type="scientific">Fragilariopsis cylindrus CCMP1102</name>
    <dbReference type="NCBI Taxonomy" id="635003"/>
    <lineage>
        <taxon>Eukaryota</taxon>
        <taxon>Sar</taxon>
        <taxon>Stramenopiles</taxon>
        <taxon>Ochrophyta</taxon>
        <taxon>Bacillariophyta</taxon>
        <taxon>Bacillariophyceae</taxon>
        <taxon>Bacillariophycidae</taxon>
        <taxon>Bacillariales</taxon>
        <taxon>Bacillariaceae</taxon>
        <taxon>Fragilariopsis</taxon>
    </lineage>
</organism>
<dbReference type="GO" id="GO:0006508">
    <property type="term" value="P:proteolysis"/>
    <property type="evidence" value="ECO:0007669"/>
    <property type="project" value="UniProtKB-KW"/>
</dbReference>
<feature type="region of interest" description="Disordered" evidence="4">
    <location>
        <begin position="89"/>
        <end position="121"/>
    </location>
</feature>
<gene>
    <name evidence="7" type="ORF">FRACYDRAFT_209155</name>
</gene>
<dbReference type="AlphaFoldDB" id="A0A1E7FC37"/>
<dbReference type="SUPFAM" id="SSF50156">
    <property type="entry name" value="PDZ domain-like"/>
    <property type="match status" value="1"/>
</dbReference>
<name>A0A1E7FC37_9STRA</name>
<keyword evidence="2 7" id="KW-0645">Protease</keyword>
<evidence type="ECO:0000256" key="4">
    <source>
        <dbReference type="SAM" id="MobiDB-lite"/>
    </source>
</evidence>
<dbReference type="Gene3D" id="2.40.10.120">
    <property type="match status" value="1"/>
</dbReference>
<dbReference type="InterPro" id="IPR036034">
    <property type="entry name" value="PDZ_sf"/>
</dbReference>